<dbReference type="Gene3D" id="3.40.190.10">
    <property type="entry name" value="Periplasmic binding protein-like II"/>
    <property type="match status" value="2"/>
</dbReference>
<dbReference type="EMBL" id="UGKQ01000007">
    <property type="protein sequence ID" value="STS81636.1"/>
    <property type="molecule type" value="Genomic_DNA"/>
</dbReference>
<accession>A0A377TRT6</accession>
<dbReference type="Proteomes" id="UP000254938">
    <property type="component" value="Unassembled WGS sequence"/>
</dbReference>
<gene>
    <name evidence="1" type="primary">dmlR_5</name>
    <name evidence="1" type="ORF">NCTC9140_03376</name>
</gene>
<sequence length="88" mass="9753">MVKLCISGVWTGRGLRSVRGGTSGENIASGHLVQVLPDYWQPANVWAVYVSRLATSAKIRTTVEFLRHYFQLHYPQHEPTASAVGRGD</sequence>
<evidence type="ECO:0000313" key="2">
    <source>
        <dbReference type="Proteomes" id="UP000254938"/>
    </source>
</evidence>
<proteinExistence type="predicted"/>
<reference evidence="1 2" key="1">
    <citation type="submission" date="2018-06" db="EMBL/GenBank/DDBJ databases">
        <authorList>
            <consortium name="Pathogen Informatics"/>
            <person name="Doyle S."/>
        </authorList>
    </citation>
    <scope>NUCLEOTIDE SEQUENCE [LARGE SCALE GENOMIC DNA]</scope>
    <source>
        <strain evidence="1 2">NCTC9140</strain>
    </source>
</reference>
<dbReference type="AlphaFoldDB" id="A0A377TRT6"/>
<evidence type="ECO:0000313" key="1">
    <source>
        <dbReference type="EMBL" id="STS81636.1"/>
    </source>
</evidence>
<name>A0A377TRT6_KLEPN</name>
<protein>
    <submittedName>
        <fullName evidence="1">Positive regulator of Tartrate dehydrogenase/decarboxylase/D-malic enzyme</fullName>
    </submittedName>
</protein>
<organism evidence="1 2">
    <name type="scientific">Klebsiella pneumoniae</name>
    <dbReference type="NCBI Taxonomy" id="573"/>
    <lineage>
        <taxon>Bacteria</taxon>
        <taxon>Pseudomonadati</taxon>
        <taxon>Pseudomonadota</taxon>
        <taxon>Gammaproteobacteria</taxon>
        <taxon>Enterobacterales</taxon>
        <taxon>Enterobacteriaceae</taxon>
        <taxon>Klebsiella/Raoultella group</taxon>
        <taxon>Klebsiella</taxon>
        <taxon>Klebsiella pneumoniae complex</taxon>
    </lineage>
</organism>